<dbReference type="InterPro" id="IPR020013">
    <property type="entry name" value="Flagellar_FlgE/F/G"/>
</dbReference>
<gene>
    <name evidence="8" type="ORF">METZ01_LOCUS310</name>
</gene>
<dbReference type="PANTHER" id="PTHR30435:SF19">
    <property type="entry name" value="FLAGELLAR BASAL-BODY ROD PROTEIN FLGG"/>
    <property type="match status" value="1"/>
</dbReference>
<feature type="domain" description="Flagellar basal body rod protein N-terminal" evidence="5">
    <location>
        <begin position="5"/>
        <end position="35"/>
    </location>
</feature>
<dbReference type="InterPro" id="IPR037925">
    <property type="entry name" value="FlgE/F/G-like"/>
</dbReference>
<name>A0A381MYR2_9ZZZZ</name>
<feature type="domain" description="Flagellar basal-body/hook protein C-terminal" evidence="6">
    <location>
        <begin position="216"/>
        <end position="260"/>
    </location>
</feature>
<dbReference type="NCBIfam" id="TIGR03506">
    <property type="entry name" value="FlgEFG_subfam"/>
    <property type="match status" value="2"/>
</dbReference>
<accession>A0A381MYR2</accession>
<dbReference type="NCBIfam" id="TIGR02488">
    <property type="entry name" value="flgG_G_neg"/>
    <property type="match status" value="1"/>
</dbReference>
<dbReference type="PANTHER" id="PTHR30435">
    <property type="entry name" value="FLAGELLAR PROTEIN"/>
    <property type="match status" value="1"/>
</dbReference>
<reference evidence="8" key="1">
    <citation type="submission" date="2018-05" db="EMBL/GenBank/DDBJ databases">
        <authorList>
            <person name="Lanie J.A."/>
            <person name="Ng W.-L."/>
            <person name="Kazmierczak K.M."/>
            <person name="Andrzejewski T.M."/>
            <person name="Davidsen T.M."/>
            <person name="Wayne K.J."/>
            <person name="Tettelin H."/>
            <person name="Glass J.I."/>
            <person name="Rusch D."/>
            <person name="Podicherti R."/>
            <person name="Tsui H.-C.T."/>
            <person name="Winkler M.E."/>
        </authorList>
    </citation>
    <scope>NUCLEOTIDE SEQUENCE</scope>
</reference>
<dbReference type="InterPro" id="IPR010930">
    <property type="entry name" value="Flg_bb/hook_C_dom"/>
</dbReference>
<dbReference type="Pfam" id="PF22692">
    <property type="entry name" value="LlgE_F_G_D1"/>
    <property type="match status" value="1"/>
</dbReference>
<dbReference type="EMBL" id="UINC01000017">
    <property type="protein sequence ID" value="SUZ47456.1"/>
    <property type="molecule type" value="Genomic_DNA"/>
</dbReference>
<evidence type="ECO:0000259" key="7">
    <source>
        <dbReference type="Pfam" id="PF22692"/>
    </source>
</evidence>
<comment type="similarity">
    <text evidence="1">Belongs to the flagella basal body rod proteins family.</text>
</comment>
<comment type="subunit">
    <text evidence="3">The basal body constitutes a major portion of the flagellar organelle and consists of four rings (L,P,S, and M) mounted on a central rod. The rod consists of about 26 subunits of FlgG in the distal portion, and FlgB, FlgC and FlgF are thought to build up the proximal portion of the rod with about 6 subunits each.</text>
</comment>
<feature type="domain" description="Flagellar hook protein FlgE/F/G-like D1" evidence="7">
    <location>
        <begin position="97"/>
        <end position="158"/>
    </location>
</feature>
<organism evidence="8">
    <name type="scientific">marine metagenome</name>
    <dbReference type="NCBI Taxonomy" id="408172"/>
    <lineage>
        <taxon>unclassified sequences</taxon>
        <taxon>metagenomes</taxon>
        <taxon>ecological metagenomes</taxon>
    </lineage>
</organism>
<dbReference type="InterPro" id="IPR019776">
    <property type="entry name" value="Flagellar_basal_body_rod_CS"/>
</dbReference>
<protein>
    <recommendedName>
        <fullName evidence="2">Flagellar basal-body rod protein FlgG</fullName>
    </recommendedName>
    <alternativeName>
        <fullName evidence="4">Distal rod protein</fullName>
    </alternativeName>
</protein>
<evidence type="ECO:0000256" key="4">
    <source>
        <dbReference type="ARBA" id="ARBA00032912"/>
    </source>
</evidence>
<proteinExistence type="inferred from homology"/>
<evidence type="ECO:0000256" key="1">
    <source>
        <dbReference type="ARBA" id="ARBA00009677"/>
    </source>
</evidence>
<evidence type="ECO:0000259" key="5">
    <source>
        <dbReference type="Pfam" id="PF00460"/>
    </source>
</evidence>
<dbReference type="InterPro" id="IPR053967">
    <property type="entry name" value="LlgE_F_G-like_D1"/>
</dbReference>
<evidence type="ECO:0000313" key="8">
    <source>
        <dbReference type="EMBL" id="SUZ47456.1"/>
    </source>
</evidence>
<dbReference type="Pfam" id="PF00460">
    <property type="entry name" value="Flg_bb_rod"/>
    <property type="match status" value="1"/>
</dbReference>
<evidence type="ECO:0000259" key="6">
    <source>
        <dbReference type="Pfam" id="PF06429"/>
    </source>
</evidence>
<evidence type="ECO:0000256" key="2">
    <source>
        <dbReference type="ARBA" id="ARBA00017948"/>
    </source>
</evidence>
<dbReference type="AlphaFoldDB" id="A0A381MYR2"/>
<dbReference type="InterPro" id="IPR001444">
    <property type="entry name" value="Flag_bb_rod_N"/>
</dbReference>
<dbReference type="InterPro" id="IPR012834">
    <property type="entry name" value="FlgG_G_neg"/>
</dbReference>
<dbReference type="GO" id="GO:0071978">
    <property type="term" value="P:bacterial-type flagellum-dependent swarming motility"/>
    <property type="evidence" value="ECO:0007669"/>
    <property type="project" value="TreeGrafter"/>
</dbReference>
<dbReference type="PROSITE" id="PS00588">
    <property type="entry name" value="FLAGELLA_BB_ROD"/>
    <property type="match status" value="1"/>
</dbReference>
<dbReference type="GO" id="GO:0009426">
    <property type="term" value="C:bacterial-type flagellum basal body, distal rod"/>
    <property type="evidence" value="ECO:0007669"/>
    <property type="project" value="InterPro"/>
</dbReference>
<dbReference type="Pfam" id="PF06429">
    <property type="entry name" value="Flg_bbr_C"/>
    <property type="match status" value="1"/>
</dbReference>
<evidence type="ECO:0000256" key="3">
    <source>
        <dbReference type="ARBA" id="ARBA00025933"/>
    </source>
</evidence>
<sequence length="262" mass="28371">MMRALYTAASGMQAQQRNIDTTANNLANVNTTGFKKSKVQFQDLLYYNERSAGVPSSVSTQVPVGIHVGHGVKYVSIDKVHTQGNMENTGNDLDLSIDGMGFFQILQPNGIIAYSRDGHFNIDGMGRLVTNDGMLMDPEINIPADTRKVQIGLDGTVSIFLRDENLPEALGSIQLARFQNPTGLTPIGKNLFLSTPASGNAIVDAPGSSNMGSLTQGFLERSNVSLVEEMVNMITAQRAYEVNSKAIQSADEMLKNTNNLVR</sequence>
<dbReference type="SUPFAM" id="SSF117143">
    <property type="entry name" value="Flagellar hook protein flgE"/>
    <property type="match status" value="1"/>
</dbReference>